<evidence type="ECO:0000256" key="1">
    <source>
        <dbReference type="ARBA" id="ARBA00022679"/>
    </source>
</evidence>
<dbReference type="OrthoDB" id="9801697at2"/>
<dbReference type="AlphaFoldDB" id="A0A562MJF0"/>
<dbReference type="Proteomes" id="UP000315908">
    <property type="component" value="Unassembled WGS sequence"/>
</dbReference>
<accession>A0A562MJF0</accession>
<comment type="caution">
    <text evidence="4">The sequence shown here is derived from an EMBL/GenBank/DDBJ whole genome shotgun (WGS) entry which is preliminary data.</text>
</comment>
<keyword evidence="2" id="KW-0677">Repeat</keyword>
<dbReference type="SUPFAM" id="SSF51161">
    <property type="entry name" value="Trimeric LpxA-like enzymes"/>
    <property type="match status" value="1"/>
</dbReference>
<dbReference type="InterPro" id="IPR001451">
    <property type="entry name" value="Hexapep"/>
</dbReference>
<dbReference type="Pfam" id="PF00132">
    <property type="entry name" value="Hexapep"/>
    <property type="match status" value="1"/>
</dbReference>
<sequence length="192" mass="21322">MIKIFKFLFAIIRFSIYKPFFRKSSFFVLNSNSLITGLKRIELGRQFYANKLLRMEVFAGGYLKVGDNVNLGQNVHIGVLNYVELGNNVLIGSNVLITDHNHGKYNGIDQDSPESAPNKRKIYSPGKVIIGENVWIGDGVVILPNIVIGSGSIIGSNSVVSKDIPPNVIVGGNPLKIIKYFDEKNNVWLKDI</sequence>
<dbReference type="CDD" id="cd04647">
    <property type="entry name" value="LbH_MAT_like"/>
    <property type="match status" value="1"/>
</dbReference>
<organism evidence="4 5">
    <name type="scientific">Sphingobacterium siyangense</name>
    <dbReference type="NCBI Taxonomy" id="459529"/>
    <lineage>
        <taxon>Bacteria</taxon>
        <taxon>Pseudomonadati</taxon>
        <taxon>Bacteroidota</taxon>
        <taxon>Sphingobacteriia</taxon>
        <taxon>Sphingobacteriales</taxon>
        <taxon>Sphingobacteriaceae</taxon>
        <taxon>Sphingobacterium</taxon>
    </lineage>
</organism>
<dbReference type="InterPro" id="IPR018357">
    <property type="entry name" value="Hexapep_transf_CS"/>
</dbReference>
<dbReference type="InterPro" id="IPR051159">
    <property type="entry name" value="Hexapeptide_acetyltransf"/>
</dbReference>
<keyword evidence="3" id="KW-0012">Acyltransferase</keyword>
<dbReference type="RefSeq" id="WP_145328089.1">
    <property type="nucleotide sequence ID" value="NZ_VLKR01000011.1"/>
</dbReference>
<dbReference type="Gene3D" id="2.160.10.10">
    <property type="entry name" value="Hexapeptide repeat proteins"/>
    <property type="match status" value="1"/>
</dbReference>
<proteinExistence type="predicted"/>
<evidence type="ECO:0000256" key="2">
    <source>
        <dbReference type="ARBA" id="ARBA00022737"/>
    </source>
</evidence>
<gene>
    <name evidence="4" type="ORF">IQ31_02398</name>
</gene>
<dbReference type="InterPro" id="IPR011004">
    <property type="entry name" value="Trimer_LpxA-like_sf"/>
</dbReference>
<dbReference type="PANTHER" id="PTHR23416">
    <property type="entry name" value="SIALIC ACID SYNTHASE-RELATED"/>
    <property type="match status" value="1"/>
</dbReference>
<dbReference type="PROSITE" id="PS00101">
    <property type="entry name" value="HEXAPEP_TRANSFERASES"/>
    <property type="match status" value="1"/>
</dbReference>
<protein>
    <submittedName>
        <fullName evidence="4">Lipopolysaccharide O-acetyltransferase</fullName>
    </submittedName>
</protein>
<name>A0A562MJF0_9SPHI</name>
<reference evidence="4 5" key="1">
    <citation type="journal article" date="2015" name="Stand. Genomic Sci.">
        <title>Genomic Encyclopedia of Bacterial and Archaeal Type Strains, Phase III: the genomes of soil and plant-associated and newly described type strains.</title>
        <authorList>
            <person name="Whitman W.B."/>
            <person name="Woyke T."/>
            <person name="Klenk H.P."/>
            <person name="Zhou Y."/>
            <person name="Lilburn T.G."/>
            <person name="Beck B.J."/>
            <person name="De Vos P."/>
            <person name="Vandamme P."/>
            <person name="Eisen J.A."/>
            <person name="Garrity G."/>
            <person name="Hugenholtz P."/>
            <person name="Kyrpides N.C."/>
        </authorList>
    </citation>
    <scope>NUCLEOTIDE SEQUENCE [LARGE SCALE GENOMIC DNA]</scope>
    <source>
        <strain evidence="4 5">CGMCC 1.6855</strain>
    </source>
</reference>
<evidence type="ECO:0000313" key="4">
    <source>
        <dbReference type="EMBL" id="TWI19958.1"/>
    </source>
</evidence>
<dbReference type="EMBL" id="VLKR01000011">
    <property type="protein sequence ID" value="TWI19958.1"/>
    <property type="molecule type" value="Genomic_DNA"/>
</dbReference>
<dbReference type="PANTHER" id="PTHR23416:SF78">
    <property type="entry name" value="LIPOPOLYSACCHARIDE BIOSYNTHESIS O-ACETYL TRANSFERASE WBBJ-RELATED"/>
    <property type="match status" value="1"/>
</dbReference>
<evidence type="ECO:0000256" key="3">
    <source>
        <dbReference type="ARBA" id="ARBA00023315"/>
    </source>
</evidence>
<evidence type="ECO:0000313" key="5">
    <source>
        <dbReference type="Proteomes" id="UP000315908"/>
    </source>
</evidence>
<keyword evidence="1 4" id="KW-0808">Transferase</keyword>
<dbReference type="GO" id="GO:0016746">
    <property type="term" value="F:acyltransferase activity"/>
    <property type="evidence" value="ECO:0007669"/>
    <property type="project" value="UniProtKB-KW"/>
</dbReference>